<reference evidence="1" key="1">
    <citation type="submission" date="2022-10" db="EMBL/GenBank/DDBJ databases">
        <title>Mechanism of multi-heavy metal repair in Cytobacillus Firmus M7.</title>
        <authorList>
            <person name="Li X."/>
            <person name="Yu C."/>
        </authorList>
    </citation>
    <scope>NUCLEOTIDE SEQUENCE</scope>
    <source>
        <strain evidence="1">M7</strain>
    </source>
</reference>
<evidence type="ECO:0000313" key="1">
    <source>
        <dbReference type="EMBL" id="UYG96205.1"/>
    </source>
</evidence>
<dbReference type="EMBL" id="CP107027">
    <property type="protein sequence ID" value="UYG96205.1"/>
    <property type="molecule type" value="Genomic_DNA"/>
</dbReference>
<sequence>MGLNVSGFKKITPVNGFDSTNKDNAMQNNYAWSVAEFGEYLYVGTGRNIVYSVLSSGAIFGDIEVPEELTPKNPDFSGEIWRYRKDGCGEWERVFKEPSLGIVGFRFMISYKSPSGEEALYAGCATFSPNLLVLKYTDDEGWRPLPSLLQGGSTRTMVVHNNKLYLAALPGNELQVSNTLLYVSEDPEQNGWEQIDLSGDPEKNPQGNGIIMSSFNNRLYIGTALPEGFQLWRSEDENPVADRWVKVVDKGAGDARNEVPLSLEIYKGYLYLGTAVYFGIFSLDPNDRLVTPKGFDLIRINKNDQWELVIGSKPVEQSNPETGTRGTAISGIPSGFSNIANGYCWQLKEYNGWLYLGTWDWTDLIPPLLPEVLKSLWSENPLLRSLPIECISDLFFALISSATRLTFGFSLWKSPDGIHWFPVTINGLGNPKNYGCRNLFVSEKGNLYLGTANPFEG</sequence>
<dbReference type="AlphaFoldDB" id="A0AA46PZC5"/>
<protein>
    <submittedName>
        <fullName evidence="1">Uncharacterized protein</fullName>
    </submittedName>
</protein>
<evidence type="ECO:0000313" key="2">
    <source>
        <dbReference type="Proteomes" id="UP001163104"/>
    </source>
</evidence>
<organism evidence="1 2">
    <name type="scientific">Cytobacillus firmus</name>
    <name type="common">Bacillus firmus</name>
    <dbReference type="NCBI Taxonomy" id="1399"/>
    <lineage>
        <taxon>Bacteria</taxon>
        <taxon>Bacillati</taxon>
        <taxon>Bacillota</taxon>
        <taxon>Bacilli</taxon>
        <taxon>Bacillales</taxon>
        <taxon>Bacillaceae</taxon>
        <taxon>Cytobacillus</taxon>
    </lineage>
</organism>
<accession>A0AA46PZC5</accession>
<dbReference type="InterPro" id="IPR011043">
    <property type="entry name" value="Gal_Oxase/kelch_b-propeller"/>
</dbReference>
<dbReference type="Proteomes" id="UP001163104">
    <property type="component" value="Chromosome"/>
</dbReference>
<gene>
    <name evidence="1" type="ORF">OD459_04015</name>
</gene>
<name>A0AA46PZC5_CYTFI</name>
<dbReference type="RefSeq" id="WP_048008866.1">
    <property type="nucleotide sequence ID" value="NZ_CP107027.1"/>
</dbReference>
<proteinExistence type="predicted"/>
<dbReference type="SUPFAM" id="SSF50965">
    <property type="entry name" value="Galactose oxidase, central domain"/>
    <property type="match status" value="1"/>
</dbReference>